<dbReference type="Proteomes" id="UP000050421">
    <property type="component" value="Unassembled WGS sequence"/>
</dbReference>
<comment type="caution">
    <text evidence="2">The sequence shown here is derived from an EMBL/GenBank/DDBJ whole genome shotgun (WGS) entry which is preliminary data.</text>
</comment>
<dbReference type="EMBL" id="LJXT01000029">
    <property type="protein sequence ID" value="KPQ17729.1"/>
    <property type="molecule type" value="Genomic_DNA"/>
</dbReference>
<name>A0A0P7YGY0_9BACT</name>
<dbReference type="STRING" id="1305737.GCA_000526355_01361"/>
<organism evidence="2 3">
    <name type="scientific">Algoriphagus marincola HL-49</name>
    <dbReference type="NCBI Taxonomy" id="1305737"/>
    <lineage>
        <taxon>Bacteria</taxon>
        <taxon>Pseudomonadati</taxon>
        <taxon>Bacteroidota</taxon>
        <taxon>Cytophagia</taxon>
        <taxon>Cytophagales</taxon>
        <taxon>Cyclobacteriaceae</taxon>
        <taxon>Algoriphagus</taxon>
    </lineage>
</organism>
<evidence type="ECO:0000313" key="3">
    <source>
        <dbReference type="Proteomes" id="UP000050421"/>
    </source>
</evidence>
<accession>A0A0P7YGY0</accession>
<reference evidence="2 3" key="1">
    <citation type="submission" date="2015-09" db="EMBL/GenBank/DDBJ databases">
        <title>Identification and resolution of microdiversity through metagenomic sequencing of parallel consortia.</title>
        <authorList>
            <person name="Nelson W.C."/>
            <person name="Romine M.F."/>
            <person name="Lindemann S.R."/>
        </authorList>
    </citation>
    <scope>NUCLEOTIDE SEQUENCE [LARGE SCALE GENOMIC DNA]</scope>
    <source>
        <strain evidence="2">HL-49</strain>
    </source>
</reference>
<proteinExistence type="predicted"/>
<sequence>MDIIRQQTTTIGYKRIQTTAYRVMNRLQCNFGSSSFPLAKTKNKISNQNTRNHEHAKKQSTIDRSPR</sequence>
<dbReference type="AlphaFoldDB" id="A0A0P7YGY0"/>
<evidence type="ECO:0000256" key="1">
    <source>
        <dbReference type="SAM" id="MobiDB-lite"/>
    </source>
</evidence>
<protein>
    <submittedName>
        <fullName evidence="2">Uncharacterized protein</fullName>
    </submittedName>
</protein>
<evidence type="ECO:0000313" key="2">
    <source>
        <dbReference type="EMBL" id="KPQ17729.1"/>
    </source>
</evidence>
<feature type="region of interest" description="Disordered" evidence="1">
    <location>
        <begin position="35"/>
        <end position="67"/>
    </location>
</feature>
<gene>
    <name evidence="2" type="ORF">HLUCCX10_06165</name>
</gene>